<dbReference type="Proteomes" id="UP000031465">
    <property type="component" value="Unassembled WGS sequence"/>
</dbReference>
<evidence type="ECO:0000313" key="1">
    <source>
        <dbReference type="EMBL" id="KIC73753.1"/>
    </source>
</evidence>
<proteinExistence type="predicted"/>
<dbReference type="EMBL" id="JSAN01000020">
    <property type="protein sequence ID" value="KIC73753.1"/>
    <property type="molecule type" value="Genomic_DNA"/>
</dbReference>
<gene>
    <name evidence="1" type="ORF">DB44_AV00160</name>
</gene>
<dbReference type="PATRIC" id="fig|362787.3.peg.312"/>
<organism evidence="1 2">
    <name type="scientific">Candidatus Protochlamydia amoebophila</name>
    <dbReference type="NCBI Taxonomy" id="362787"/>
    <lineage>
        <taxon>Bacteria</taxon>
        <taxon>Pseudomonadati</taxon>
        <taxon>Chlamydiota</taxon>
        <taxon>Chlamydiia</taxon>
        <taxon>Parachlamydiales</taxon>
        <taxon>Parachlamydiaceae</taxon>
        <taxon>Candidatus Protochlamydia</taxon>
    </lineage>
</organism>
<dbReference type="RefSeq" id="WP_162180797.1">
    <property type="nucleotide sequence ID" value="NZ_JSAN01000020.1"/>
</dbReference>
<evidence type="ECO:0000313" key="2">
    <source>
        <dbReference type="Proteomes" id="UP000031465"/>
    </source>
</evidence>
<reference evidence="1 2" key="1">
    <citation type="journal article" date="2014" name="Mol. Biol. Evol.">
        <title>Massive expansion of Ubiquitination-related gene families within the Chlamydiae.</title>
        <authorList>
            <person name="Domman D."/>
            <person name="Collingro A."/>
            <person name="Lagkouvardos I."/>
            <person name="Gehre L."/>
            <person name="Weinmaier T."/>
            <person name="Rattei T."/>
            <person name="Subtil A."/>
            <person name="Horn M."/>
        </authorList>
    </citation>
    <scope>NUCLEOTIDE SEQUENCE [LARGE SCALE GENOMIC DNA]</scope>
    <source>
        <strain evidence="1 2">EI2</strain>
    </source>
</reference>
<name>A0A0C1HGG6_9BACT</name>
<sequence length="410" mass="47230">MSNKSMTSLANFISDSWNNFYELNVSYYHSPEVNIEANIDDYSFDSREPEQAKLVADILDFHLEVNGAKIGDFLKKSSIITPLDRYLLKQNQFELYSSCDDVAGVVLGHPLIPNFLIKQNFSITTSFAHQGSGKIFRFCSAARVPFWLCRFKDWLSQDRTKNIRVPNDVLNPLRVVTMKKARQYIKKQHLNRIEACKEYLFRLPDTATNAPIHKKYVVISKKVSILNPYDNIQKFIDLAKNNPNELAEILKQVCLVIKHTHLTDMHINNIRFAGDGSNKVYLFDGEPIGGLSDISEPDVKKLFKGTDFAFFPILGMRVLQESLKVAFSDYCFKNRDYYEVQNIFDKVIDPIVESITQDRIRYYTKIIISIICPAVPLFVIARGISNYVVNHFRTNDPIFFLAHDRLVNSI</sequence>
<accession>A0A0C1HGG6</accession>
<dbReference type="AlphaFoldDB" id="A0A0C1HGG6"/>
<protein>
    <submittedName>
        <fullName evidence="1">Uncharacterized protein</fullName>
    </submittedName>
</protein>
<comment type="caution">
    <text evidence="1">The sequence shown here is derived from an EMBL/GenBank/DDBJ whole genome shotgun (WGS) entry which is preliminary data.</text>
</comment>